<dbReference type="Proteomes" id="UP000027442">
    <property type="component" value="Unassembled WGS sequence"/>
</dbReference>
<dbReference type="eggNOG" id="ENOG5032Y69">
    <property type="taxonomic scope" value="Bacteria"/>
</dbReference>
<dbReference type="EMBL" id="JNGW01000066">
    <property type="protein sequence ID" value="KDR52351.1"/>
    <property type="molecule type" value="Genomic_DNA"/>
</dbReference>
<keyword evidence="3" id="KW-0378">Hydrolase</keyword>
<dbReference type="GO" id="GO:0016788">
    <property type="term" value="F:hydrolase activity, acting on ester bonds"/>
    <property type="evidence" value="ECO:0007669"/>
    <property type="project" value="InterPro"/>
</dbReference>
<evidence type="ECO:0000256" key="3">
    <source>
        <dbReference type="ARBA" id="ARBA00022801"/>
    </source>
</evidence>
<dbReference type="GO" id="GO:0004518">
    <property type="term" value="F:nuclease activity"/>
    <property type="evidence" value="ECO:0007669"/>
    <property type="project" value="UniProtKB-KW"/>
</dbReference>
<dbReference type="Pfam" id="PF08774">
    <property type="entry name" value="VRR_NUC"/>
    <property type="match status" value="1"/>
</dbReference>
<sequence length="115" mass="13701">MRHEEDRIQIACVNWFSLQYPKLALLLHHSPNGGKRTRFEAMEFKRMGTRRGFPDLILCFPSKGHHALFVEMKTKTGRQQPSQKIMQRQLEWAGYKYAICRSLEDFINEINDYLR</sequence>
<evidence type="ECO:0000256" key="1">
    <source>
        <dbReference type="ARBA" id="ARBA00001946"/>
    </source>
</evidence>
<dbReference type="HOGENOM" id="CLU_129193_0_1_10"/>
<proteinExistence type="predicted"/>
<comment type="caution">
    <text evidence="5">The sequence shown here is derived from an EMBL/GenBank/DDBJ whole genome shotgun (WGS) entry which is preliminary data.</text>
</comment>
<feature type="domain" description="VRR-NUC" evidence="4">
    <location>
        <begin position="3"/>
        <end position="104"/>
    </location>
</feature>
<reference evidence="5 6" key="1">
    <citation type="submission" date="2013-08" db="EMBL/GenBank/DDBJ databases">
        <authorList>
            <person name="Weinstock G."/>
            <person name="Sodergren E."/>
            <person name="Wylie T."/>
            <person name="Fulton L."/>
            <person name="Fulton R."/>
            <person name="Fronick C."/>
            <person name="O'Laughlin M."/>
            <person name="Godfrey J."/>
            <person name="Miner T."/>
            <person name="Herter B."/>
            <person name="Appelbaum E."/>
            <person name="Cordes M."/>
            <person name="Lek S."/>
            <person name="Wollam A."/>
            <person name="Pepin K.H."/>
            <person name="Palsikar V.B."/>
            <person name="Mitreva M."/>
            <person name="Wilson R.K."/>
        </authorList>
    </citation>
    <scope>NUCLEOTIDE SEQUENCE [LARGE SCALE GENOMIC DNA]</scope>
    <source>
        <strain evidence="5 6">ATCC 15930</strain>
    </source>
</reference>
<dbReference type="InterPro" id="IPR014883">
    <property type="entry name" value="VRR_NUC"/>
</dbReference>
<dbReference type="InterPro" id="IPR011856">
    <property type="entry name" value="tRNA_endonuc-like_dom_sf"/>
</dbReference>
<dbReference type="RefSeq" id="WP_009235771.1">
    <property type="nucleotide sequence ID" value="NZ_KB899214.1"/>
</dbReference>
<accession>A0A069QR83</accession>
<keyword evidence="2" id="KW-0540">Nuclease</keyword>
<evidence type="ECO:0000256" key="2">
    <source>
        <dbReference type="ARBA" id="ARBA00022722"/>
    </source>
</evidence>
<name>A0A069QR83_HOYLO</name>
<evidence type="ECO:0000313" key="5">
    <source>
        <dbReference type="EMBL" id="KDR52351.1"/>
    </source>
</evidence>
<dbReference type="PATRIC" id="fig|1122985.7.peg.1597"/>
<comment type="cofactor">
    <cofactor evidence="1">
        <name>Mg(2+)</name>
        <dbReference type="ChEBI" id="CHEBI:18420"/>
    </cofactor>
</comment>
<organism evidence="5 6">
    <name type="scientific">Hoylesella loescheii DSM 19665 = JCM 12249 = ATCC 15930</name>
    <dbReference type="NCBI Taxonomy" id="1122985"/>
    <lineage>
        <taxon>Bacteria</taxon>
        <taxon>Pseudomonadati</taxon>
        <taxon>Bacteroidota</taxon>
        <taxon>Bacteroidia</taxon>
        <taxon>Bacteroidales</taxon>
        <taxon>Prevotellaceae</taxon>
        <taxon>Hoylesella</taxon>
    </lineage>
</organism>
<protein>
    <submittedName>
        <fullName evidence="5">VRR-NUC domain protein</fullName>
    </submittedName>
</protein>
<evidence type="ECO:0000259" key="4">
    <source>
        <dbReference type="SMART" id="SM00990"/>
    </source>
</evidence>
<keyword evidence="6" id="KW-1185">Reference proteome</keyword>
<dbReference type="GO" id="GO:0003676">
    <property type="term" value="F:nucleic acid binding"/>
    <property type="evidence" value="ECO:0007669"/>
    <property type="project" value="InterPro"/>
</dbReference>
<dbReference type="AlphaFoldDB" id="A0A069QR83"/>
<evidence type="ECO:0000313" key="6">
    <source>
        <dbReference type="Proteomes" id="UP000027442"/>
    </source>
</evidence>
<dbReference type="SMART" id="SM00990">
    <property type="entry name" value="VRR_NUC"/>
    <property type="match status" value="1"/>
</dbReference>
<dbReference type="Gene3D" id="3.40.1350.10">
    <property type="match status" value="1"/>
</dbReference>
<gene>
    <name evidence="5" type="ORF">HMPREF1991_01533</name>
</gene>